<dbReference type="InterPro" id="IPR037069">
    <property type="entry name" value="AcylCoA_DH/ox_N_sf"/>
</dbReference>
<evidence type="ECO:0000256" key="1">
    <source>
        <dbReference type="ARBA" id="ARBA00001974"/>
    </source>
</evidence>
<feature type="domain" description="Acyl-CoA dehydrogenase/oxidase N-terminal" evidence="7">
    <location>
        <begin position="11"/>
        <end position="111"/>
    </location>
</feature>
<evidence type="ECO:0000256" key="4">
    <source>
        <dbReference type="ARBA" id="ARBA00022827"/>
    </source>
</evidence>
<name>A0A1G6RHZ0_9PSEU</name>
<gene>
    <name evidence="8" type="ORF">SAMN05421630_105299</name>
</gene>
<accession>A0A1G6RHZ0</accession>
<dbReference type="AlphaFoldDB" id="A0A1G6RHZ0"/>
<dbReference type="InterPro" id="IPR046373">
    <property type="entry name" value="Acyl-CoA_Oxase/DH_mid-dom_sf"/>
</dbReference>
<dbReference type="STRING" id="530584.SAMN05421630_105299"/>
<dbReference type="Pfam" id="PF02771">
    <property type="entry name" value="Acyl-CoA_dh_N"/>
    <property type="match status" value="1"/>
</dbReference>
<evidence type="ECO:0000313" key="9">
    <source>
        <dbReference type="Proteomes" id="UP000199494"/>
    </source>
</evidence>
<dbReference type="GO" id="GO:0003995">
    <property type="term" value="F:acyl-CoA dehydrogenase activity"/>
    <property type="evidence" value="ECO:0007669"/>
    <property type="project" value="TreeGrafter"/>
</dbReference>
<evidence type="ECO:0000259" key="6">
    <source>
        <dbReference type="Pfam" id="PF00441"/>
    </source>
</evidence>
<dbReference type="EMBL" id="FMZE01000005">
    <property type="protein sequence ID" value="SDD03964.1"/>
    <property type="molecule type" value="Genomic_DNA"/>
</dbReference>
<evidence type="ECO:0000256" key="2">
    <source>
        <dbReference type="ARBA" id="ARBA00009347"/>
    </source>
</evidence>
<comment type="cofactor">
    <cofactor evidence="1">
        <name>FAD</name>
        <dbReference type="ChEBI" id="CHEBI:57692"/>
    </cofactor>
</comment>
<evidence type="ECO:0000259" key="7">
    <source>
        <dbReference type="Pfam" id="PF02771"/>
    </source>
</evidence>
<keyword evidence="9" id="KW-1185">Reference proteome</keyword>
<dbReference type="SUPFAM" id="SSF47203">
    <property type="entry name" value="Acyl-CoA dehydrogenase C-terminal domain-like"/>
    <property type="match status" value="1"/>
</dbReference>
<dbReference type="Proteomes" id="UP000199494">
    <property type="component" value="Unassembled WGS sequence"/>
</dbReference>
<organism evidence="8 9">
    <name type="scientific">Prauserella marina</name>
    <dbReference type="NCBI Taxonomy" id="530584"/>
    <lineage>
        <taxon>Bacteria</taxon>
        <taxon>Bacillati</taxon>
        <taxon>Actinomycetota</taxon>
        <taxon>Actinomycetes</taxon>
        <taxon>Pseudonocardiales</taxon>
        <taxon>Pseudonocardiaceae</taxon>
        <taxon>Prauserella</taxon>
    </lineage>
</organism>
<dbReference type="Gene3D" id="2.40.110.10">
    <property type="entry name" value="Butyryl-CoA Dehydrogenase, subunit A, domain 2"/>
    <property type="match status" value="1"/>
</dbReference>
<dbReference type="Gene3D" id="1.20.140.10">
    <property type="entry name" value="Butyryl-CoA Dehydrogenase, subunit A, domain 3"/>
    <property type="match status" value="1"/>
</dbReference>
<dbReference type="SUPFAM" id="SSF56645">
    <property type="entry name" value="Acyl-CoA dehydrogenase NM domain-like"/>
    <property type="match status" value="1"/>
</dbReference>
<dbReference type="PANTHER" id="PTHR43884">
    <property type="entry name" value="ACYL-COA DEHYDROGENASE"/>
    <property type="match status" value="1"/>
</dbReference>
<proteinExistence type="inferred from homology"/>
<comment type="similarity">
    <text evidence="2">Belongs to the acyl-CoA dehydrogenase family.</text>
</comment>
<dbReference type="Pfam" id="PF00441">
    <property type="entry name" value="Acyl-CoA_dh_1"/>
    <property type="match status" value="1"/>
</dbReference>
<dbReference type="RefSeq" id="WP_091804765.1">
    <property type="nucleotide sequence ID" value="NZ_CP016353.1"/>
</dbReference>
<sequence>MKQHGTATHADERRDMRRTVADFLERYSDSAQVRAAMASERGYDAALWRRCAEELGTTALVVPERCGGLGLGFGDAAVVIEEFGRRVVPSPLLTTVVAATVASACHTGEADRLLRAIAAGGLAVSIAFPGERPVRASETGAAWTLRGRPAPVMHGAHVDTLLVAADTAGGPGLFVVERAAEGVRSDRLVTLDQTRSLAEVELADAPAVPLAASSKMKSIVDLLTDLTLIALATESAAAARSCLEATVEYLKVRHQFGKPLGSFQALKHRCADLAVDVEGAESTAWYAVETAMSDPGERAVLAPLAKAVCADTFMRVAAESVQLHGGIGFTFEHDAHLFLKRAKANQHLLGSPSELRRRIGTAAGL</sequence>
<evidence type="ECO:0000313" key="8">
    <source>
        <dbReference type="EMBL" id="SDD03964.1"/>
    </source>
</evidence>
<protein>
    <submittedName>
        <fullName evidence="8">Acyl-CoA dehydrogenase</fullName>
    </submittedName>
</protein>
<reference evidence="8 9" key="1">
    <citation type="submission" date="2016-10" db="EMBL/GenBank/DDBJ databases">
        <authorList>
            <person name="de Groot N.N."/>
        </authorList>
    </citation>
    <scope>NUCLEOTIDE SEQUENCE [LARGE SCALE GENOMIC DNA]</scope>
    <source>
        <strain evidence="8 9">CGMCC 4.5506</strain>
    </source>
</reference>
<dbReference type="InterPro" id="IPR009100">
    <property type="entry name" value="AcylCoA_DH/oxidase_NM_dom_sf"/>
</dbReference>
<dbReference type="Gene3D" id="1.10.540.10">
    <property type="entry name" value="Acyl-CoA dehydrogenase/oxidase, N-terminal domain"/>
    <property type="match status" value="1"/>
</dbReference>
<evidence type="ECO:0000256" key="3">
    <source>
        <dbReference type="ARBA" id="ARBA00022630"/>
    </source>
</evidence>
<keyword evidence="4" id="KW-0274">FAD</keyword>
<dbReference type="PANTHER" id="PTHR43884:SF20">
    <property type="entry name" value="ACYL-COA DEHYDROGENASE FADE28"/>
    <property type="match status" value="1"/>
</dbReference>
<dbReference type="OrthoDB" id="3663644at2"/>
<dbReference type="InterPro" id="IPR009075">
    <property type="entry name" value="AcylCo_DH/oxidase_C"/>
</dbReference>
<keyword evidence="3" id="KW-0285">Flavoprotein</keyword>
<feature type="domain" description="Acyl-CoA dehydrogenase/oxidase C-terminal" evidence="6">
    <location>
        <begin position="229"/>
        <end position="359"/>
    </location>
</feature>
<dbReference type="InterPro" id="IPR036250">
    <property type="entry name" value="AcylCo_DH-like_C"/>
</dbReference>
<dbReference type="GO" id="GO:0050660">
    <property type="term" value="F:flavin adenine dinucleotide binding"/>
    <property type="evidence" value="ECO:0007669"/>
    <property type="project" value="InterPro"/>
</dbReference>
<evidence type="ECO:0000256" key="5">
    <source>
        <dbReference type="ARBA" id="ARBA00023002"/>
    </source>
</evidence>
<dbReference type="InterPro" id="IPR013786">
    <property type="entry name" value="AcylCoA_DH/ox_N"/>
</dbReference>
<keyword evidence="5" id="KW-0560">Oxidoreductase</keyword>